<dbReference type="InterPro" id="IPR023213">
    <property type="entry name" value="CAT-like_dom_sf"/>
</dbReference>
<dbReference type="EMBL" id="JAFBEC010000003">
    <property type="protein sequence ID" value="MBM7632364.1"/>
    <property type="molecule type" value="Genomic_DNA"/>
</dbReference>
<evidence type="ECO:0000256" key="10">
    <source>
        <dbReference type="RuleBase" id="RU004156"/>
    </source>
</evidence>
<comment type="catalytic activity">
    <reaction evidence="9">
        <text>chloramphenicol + acetyl-CoA = chloramphenicol 3-acetate + CoA</text>
        <dbReference type="Rhea" id="RHEA:18421"/>
        <dbReference type="ChEBI" id="CHEBI:16730"/>
        <dbReference type="ChEBI" id="CHEBI:17698"/>
        <dbReference type="ChEBI" id="CHEBI:57287"/>
        <dbReference type="ChEBI" id="CHEBI:57288"/>
        <dbReference type="EC" id="2.3.1.28"/>
    </reaction>
</comment>
<evidence type="ECO:0000256" key="9">
    <source>
        <dbReference type="RuleBase" id="RU000503"/>
    </source>
</evidence>
<dbReference type="InterPro" id="IPR018372">
    <property type="entry name" value="Chloramphenicol_AcTrfase_AS"/>
</dbReference>
<evidence type="ECO:0000256" key="2">
    <source>
        <dbReference type="ARBA" id="ARBA00010571"/>
    </source>
</evidence>
<keyword evidence="8 9" id="KW-0012">Acyltransferase</keyword>
<dbReference type="Gene3D" id="3.30.559.10">
    <property type="entry name" value="Chloramphenicol acetyltransferase-like domain"/>
    <property type="match status" value="1"/>
</dbReference>
<evidence type="ECO:0000256" key="1">
    <source>
        <dbReference type="ARBA" id="ARBA00002150"/>
    </source>
</evidence>
<reference evidence="11 12" key="1">
    <citation type="submission" date="2021-01" db="EMBL/GenBank/DDBJ databases">
        <title>Genomic Encyclopedia of Type Strains, Phase IV (KMG-IV): sequencing the most valuable type-strain genomes for metagenomic binning, comparative biology and taxonomic classification.</title>
        <authorList>
            <person name="Goeker M."/>
        </authorList>
    </citation>
    <scope>NUCLEOTIDE SEQUENCE [LARGE SCALE GENOMIC DNA]</scope>
    <source>
        <strain evidence="11 12">DSM 25540</strain>
    </source>
</reference>
<keyword evidence="12" id="KW-1185">Reference proteome</keyword>
<dbReference type="GO" id="GO:0008811">
    <property type="term" value="F:chloramphenicol O-acetyltransferase activity"/>
    <property type="evidence" value="ECO:0007669"/>
    <property type="project" value="UniProtKB-EC"/>
</dbReference>
<evidence type="ECO:0000256" key="7">
    <source>
        <dbReference type="ARBA" id="ARBA00023251"/>
    </source>
</evidence>
<dbReference type="Pfam" id="PF00302">
    <property type="entry name" value="CAT"/>
    <property type="match status" value="1"/>
</dbReference>
<evidence type="ECO:0000256" key="5">
    <source>
        <dbReference type="ARBA" id="ARBA00020291"/>
    </source>
</evidence>
<proteinExistence type="inferred from homology"/>
<evidence type="ECO:0000313" key="11">
    <source>
        <dbReference type="EMBL" id="MBM7632364.1"/>
    </source>
</evidence>
<dbReference type="NCBIfam" id="NF000491">
    <property type="entry name" value="chloram_CatA"/>
    <property type="match status" value="1"/>
</dbReference>
<dbReference type="SUPFAM" id="SSF52777">
    <property type="entry name" value="CoA-dependent acyltransferases"/>
    <property type="match status" value="1"/>
</dbReference>
<dbReference type="PANTHER" id="PTHR38474:SF2">
    <property type="entry name" value="CHLORAMPHENICOL ACETYLTRANSFERASE"/>
    <property type="match status" value="1"/>
</dbReference>
<dbReference type="Proteomes" id="UP000741863">
    <property type="component" value="Unassembled WGS sequence"/>
</dbReference>
<comment type="caution">
    <text evidence="11">The sequence shown here is derived from an EMBL/GenBank/DDBJ whole genome shotgun (WGS) entry which is preliminary data.</text>
</comment>
<name>A0ABS2PAE5_9BACL</name>
<comment type="similarity">
    <text evidence="2 10">Belongs to the chloramphenicol acetyltransferase family.</text>
</comment>
<accession>A0ABS2PAE5</accession>
<keyword evidence="6 9" id="KW-0808">Transferase</keyword>
<evidence type="ECO:0000256" key="3">
    <source>
        <dbReference type="ARBA" id="ARBA00011233"/>
    </source>
</evidence>
<evidence type="ECO:0000256" key="6">
    <source>
        <dbReference type="ARBA" id="ARBA00022679"/>
    </source>
</evidence>
<dbReference type="PROSITE" id="PS00100">
    <property type="entry name" value="CAT"/>
    <property type="match status" value="1"/>
</dbReference>
<dbReference type="PIRSF" id="PIRSF000440">
    <property type="entry name" value="CAT"/>
    <property type="match status" value="1"/>
</dbReference>
<comment type="function">
    <text evidence="1 9">This enzyme is an effector of chloramphenicol resistance in bacteria.</text>
</comment>
<comment type="subunit">
    <text evidence="3">Homotrimer.</text>
</comment>
<dbReference type="RefSeq" id="WP_204696544.1">
    <property type="nucleotide sequence ID" value="NZ_JAFBEC010000003.1"/>
</dbReference>
<sequence length="215" mass="24696">MTFNSITLENWERKEYFNHYLNQQTTFSMTTDIEISSLKAAIKRKGSKFYPTFIYMVTEVINANESFRISFNNEGKLGYWEKLIPFYTVFDEQKQSFSNLWTESTGNVLTFQKDYARDVAEYNHIGGLFPKSPIPANTFPISMIPWNSFSGFNLNIGNGGDFLLPIITAGKYYFKGTATYLPVSLQVHHAVCDGYHAASFMNQLQELANTTTEWL</sequence>
<gene>
    <name evidence="11" type="ORF">JOD17_001457</name>
</gene>
<evidence type="ECO:0000256" key="4">
    <source>
        <dbReference type="ARBA" id="ARBA00013235"/>
    </source>
</evidence>
<keyword evidence="7 9" id="KW-0046">Antibiotic resistance</keyword>
<evidence type="ECO:0000313" key="12">
    <source>
        <dbReference type="Proteomes" id="UP000741863"/>
    </source>
</evidence>
<organism evidence="11 12">
    <name type="scientific">Geomicrobium sediminis</name>
    <dbReference type="NCBI Taxonomy" id="1347788"/>
    <lineage>
        <taxon>Bacteria</taxon>
        <taxon>Bacillati</taxon>
        <taxon>Bacillota</taxon>
        <taxon>Bacilli</taxon>
        <taxon>Bacillales</taxon>
        <taxon>Geomicrobium</taxon>
    </lineage>
</organism>
<dbReference type="EC" id="2.3.1.28" evidence="4 9"/>
<evidence type="ECO:0000256" key="8">
    <source>
        <dbReference type="ARBA" id="ARBA00023315"/>
    </source>
</evidence>
<dbReference type="PANTHER" id="PTHR38474">
    <property type="entry name" value="SLR0299 PROTEIN"/>
    <property type="match status" value="1"/>
</dbReference>
<protein>
    <recommendedName>
        <fullName evidence="5 9">Chloramphenicol acetyltransferase</fullName>
        <ecNumber evidence="4 9">2.3.1.28</ecNumber>
    </recommendedName>
</protein>
<dbReference type="InterPro" id="IPR001707">
    <property type="entry name" value="Cmp_AcTrfase"/>
</dbReference>
<dbReference type="SMART" id="SM01059">
    <property type="entry name" value="CAT"/>
    <property type="match status" value="1"/>
</dbReference>